<dbReference type="KEGG" id="ppn:Palpr_0893"/>
<dbReference type="HOGENOM" id="CLU_046825_3_0_10"/>
<feature type="transmembrane region" description="Helical" evidence="1">
    <location>
        <begin position="231"/>
        <end position="256"/>
    </location>
</feature>
<feature type="transmembrane region" description="Helical" evidence="1">
    <location>
        <begin position="79"/>
        <end position="97"/>
    </location>
</feature>
<dbReference type="STRING" id="694427.Palpr_0893"/>
<proteinExistence type="predicted"/>
<dbReference type="Proteomes" id="UP000008718">
    <property type="component" value="Chromosome"/>
</dbReference>
<keyword evidence="1" id="KW-0472">Membrane</keyword>
<feature type="transmembrane region" description="Helical" evidence="1">
    <location>
        <begin position="166"/>
        <end position="188"/>
    </location>
</feature>
<evidence type="ECO:0000313" key="3">
    <source>
        <dbReference type="Proteomes" id="UP000008718"/>
    </source>
</evidence>
<keyword evidence="1" id="KW-0812">Transmembrane</keyword>
<organism evidence="2 3">
    <name type="scientific">Paludibacter propionicigenes (strain DSM 17365 / JCM 13257 / WB4)</name>
    <dbReference type="NCBI Taxonomy" id="694427"/>
    <lineage>
        <taxon>Bacteria</taxon>
        <taxon>Pseudomonadati</taxon>
        <taxon>Bacteroidota</taxon>
        <taxon>Bacteroidia</taxon>
        <taxon>Bacteroidales</taxon>
        <taxon>Paludibacteraceae</taxon>
        <taxon>Paludibacter</taxon>
    </lineage>
</organism>
<protein>
    <submittedName>
        <fullName evidence="2">Membrane protein</fullName>
    </submittedName>
</protein>
<keyword evidence="3" id="KW-1185">Reference proteome</keyword>
<keyword evidence="1" id="KW-1133">Transmembrane helix</keyword>
<reference key="1">
    <citation type="submission" date="2010-11" db="EMBL/GenBank/DDBJ databases">
        <title>The complete genome of Paludibacter propionicigenes DSM 17365.</title>
        <authorList>
            <consortium name="US DOE Joint Genome Institute (JGI-PGF)"/>
            <person name="Lucas S."/>
            <person name="Copeland A."/>
            <person name="Lapidus A."/>
            <person name="Bruce D."/>
            <person name="Goodwin L."/>
            <person name="Pitluck S."/>
            <person name="Kyrpides N."/>
            <person name="Mavromatis K."/>
            <person name="Ivanova N."/>
            <person name="Munk A.C."/>
            <person name="Brettin T."/>
            <person name="Detter J.C."/>
            <person name="Han C."/>
            <person name="Tapia R."/>
            <person name="Land M."/>
            <person name="Hauser L."/>
            <person name="Markowitz V."/>
            <person name="Cheng J.-F."/>
            <person name="Hugenholtz P."/>
            <person name="Woyke T."/>
            <person name="Wu D."/>
            <person name="Gronow S."/>
            <person name="Wellnitz S."/>
            <person name="Brambilla E."/>
            <person name="Klenk H.-P."/>
            <person name="Eisen J.A."/>
        </authorList>
    </citation>
    <scope>NUCLEOTIDE SEQUENCE</scope>
    <source>
        <strain>WB4</strain>
    </source>
</reference>
<accession>E4T2U9</accession>
<dbReference type="Pfam" id="PF12412">
    <property type="entry name" value="DUF3667"/>
    <property type="match status" value="1"/>
</dbReference>
<dbReference type="AlphaFoldDB" id="E4T2U9"/>
<feature type="transmembrane region" description="Helical" evidence="1">
    <location>
        <begin position="135"/>
        <end position="154"/>
    </location>
</feature>
<sequence>MVTTCKNCNKKFIGHYCNYCGQPADTHDINFKYLWHELQHGIFHIDKGIIHTTKELFTRPGHTIKEYISGKRVKHFKPVAYIIILSTIYVLLAHLLHVKTNFDKMSVELDGNNKAQANEIVHLINSSVKWLQEHYAYTMLMLLPVISLTSYLAFRKSGYNYIQHLVLNCYIAGQRMIVFILFLPVIALCSSNEAVSVVENIETLIWVSLMTWTYIQFFDSNKIFKNIRLTIFSYVLFGILFIVLLIIAILTVALFVR</sequence>
<evidence type="ECO:0000313" key="2">
    <source>
        <dbReference type="EMBL" id="ADQ79043.1"/>
    </source>
</evidence>
<gene>
    <name evidence="2" type="ordered locus">Palpr_0893</name>
</gene>
<evidence type="ECO:0000256" key="1">
    <source>
        <dbReference type="SAM" id="Phobius"/>
    </source>
</evidence>
<name>E4T2U9_PALPW</name>
<dbReference type="EMBL" id="CP002345">
    <property type="protein sequence ID" value="ADQ79043.1"/>
    <property type="molecule type" value="Genomic_DNA"/>
</dbReference>
<dbReference type="InterPro" id="IPR022134">
    <property type="entry name" value="DUF3667"/>
</dbReference>
<dbReference type="eggNOG" id="COG0546">
    <property type="taxonomic scope" value="Bacteria"/>
</dbReference>
<dbReference type="OrthoDB" id="1315649at2"/>
<dbReference type="RefSeq" id="WP_013444412.1">
    <property type="nucleotide sequence ID" value="NC_014734.1"/>
</dbReference>
<reference evidence="2 3" key="2">
    <citation type="journal article" date="2011" name="Stand. Genomic Sci.">
        <title>Complete genome sequence of Paludibacter propionicigenes type strain (WB4).</title>
        <authorList>
            <person name="Gronow S."/>
            <person name="Munk C."/>
            <person name="Lapidus A."/>
            <person name="Nolan M."/>
            <person name="Lucas S."/>
            <person name="Hammon N."/>
            <person name="Deshpande S."/>
            <person name="Cheng J.F."/>
            <person name="Tapia R."/>
            <person name="Han C."/>
            <person name="Goodwin L."/>
            <person name="Pitluck S."/>
            <person name="Liolios K."/>
            <person name="Ivanova N."/>
            <person name="Mavromatis K."/>
            <person name="Mikhailova N."/>
            <person name="Pati A."/>
            <person name="Chen A."/>
            <person name="Palaniappan K."/>
            <person name="Land M."/>
            <person name="Hauser L."/>
            <person name="Chang Y.J."/>
            <person name="Jeffries C.D."/>
            <person name="Brambilla E."/>
            <person name="Rohde M."/>
            <person name="Goker M."/>
            <person name="Detter J.C."/>
            <person name="Woyke T."/>
            <person name="Bristow J."/>
            <person name="Eisen J.A."/>
            <person name="Markowitz V."/>
            <person name="Hugenholtz P."/>
            <person name="Kyrpides N.C."/>
            <person name="Klenk H.P."/>
        </authorList>
    </citation>
    <scope>NUCLEOTIDE SEQUENCE [LARGE SCALE GENOMIC DNA]</scope>
    <source>
        <strain evidence="3">DSM 17365 / JCM 13257 / WB4</strain>
    </source>
</reference>